<dbReference type="InterPro" id="IPR025724">
    <property type="entry name" value="GAG-pre-integrase_dom"/>
</dbReference>
<evidence type="ECO:0000256" key="9">
    <source>
        <dbReference type="ARBA" id="ARBA00022840"/>
    </source>
</evidence>
<dbReference type="Pfam" id="PF13976">
    <property type="entry name" value="gag_pre-integrs"/>
    <property type="match status" value="1"/>
</dbReference>
<evidence type="ECO:0000313" key="20">
    <source>
        <dbReference type="Proteomes" id="UP001151760"/>
    </source>
</evidence>
<dbReference type="InterPro" id="IPR001584">
    <property type="entry name" value="Integrase_cat-core"/>
</dbReference>
<keyword evidence="9" id="KW-0067">ATP-binding</keyword>
<dbReference type="InterPro" id="IPR039537">
    <property type="entry name" value="Retrotran_Ty1/copia-like"/>
</dbReference>
<keyword evidence="13" id="KW-0239">DNA-directed DNA polymerase</keyword>
<evidence type="ECO:0000256" key="12">
    <source>
        <dbReference type="ARBA" id="ARBA00022918"/>
    </source>
</evidence>
<dbReference type="Gene3D" id="3.30.420.10">
    <property type="entry name" value="Ribonuclease H-like superfamily/Ribonuclease H"/>
    <property type="match status" value="1"/>
</dbReference>
<dbReference type="Gene3D" id="1.10.340.70">
    <property type="match status" value="1"/>
</dbReference>
<dbReference type="InterPro" id="IPR054722">
    <property type="entry name" value="PolX-like_BBD"/>
</dbReference>
<reference evidence="19" key="1">
    <citation type="journal article" date="2022" name="Int. J. Mol. Sci.">
        <title>Draft Genome of Tanacetum Coccineum: Genomic Comparison of Closely Related Tanacetum-Family Plants.</title>
        <authorList>
            <person name="Yamashiro T."/>
            <person name="Shiraishi A."/>
            <person name="Nakayama K."/>
            <person name="Satake H."/>
        </authorList>
    </citation>
    <scope>NUCLEOTIDE SEQUENCE</scope>
</reference>
<evidence type="ECO:0000256" key="14">
    <source>
        <dbReference type="ARBA" id="ARBA00023113"/>
    </source>
</evidence>
<evidence type="ECO:0000256" key="7">
    <source>
        <dbReference type="ARBA" id="ARBA00022759"/>
    </source>
</evidence>
<evidence type="ECO:0000256" key="1">
    <source>
        <dbReference type="ARBA" id="ARBA00002180"/>
    </source>
</evidence>
<dbReference type="Pfam" id="PF00665">
    <property type="entry name" value="rve"/>
    <property type="match status" value="1"/>
</dbReference>
<evidence type="ECO:0000256" key="5">
    <source>
        <dbReference type="ARBA" id="ARBA00022723"/>
    </source>
</evidence>
<evidence type="ECO:0000256" key="3">
    <source>
        <dbReference type="ARBA" id="ARBA00022670"/>
    </source>
</evidence>
<dbReference type="Pfam" id="PF22936">
    <property type="entry name" value="Pol_BBD"/>
    <property type="match status" value="1"/>
</dbReference>
<keyword evidence="8" id="KW-0378">Hydrolase</keyword>
<keyword evidence="11" id="KW-0229">DNA integration</keyword>
<evidence type="ECO:0000256" key="16">
    <source>
        <dbReference type="SAM" id="Coils"/>
    </source>
</evidence>
<keyword evidence="16" id="KW-0175">Coiled coil</keyword>
<dbReference type="InterPro" id="IPR036397">
    <property type="entry name" value="RNaseH_sf"/>
</dbReference>
<evidence type="ECO:0000259" key="18">
    <source>
        <dbReference type="PROSITE" id="PS50994"/>
    </source>
</evidence>
<dbReference type="EMBL" id="BQNB010012181">
    <property type="protein sequence ID" value="GJT00253.1"/>
    <property type="molecule type" value="Genomic_DNA"/>
</dbReference>
<keyword evidence="13" id="KW-0548">Nucleotidyltransferase</keyword>
<keyword evidence="15" id="KW-0233">DNA recombination</keyword>
<feature type="compositionally biased region" description="Basic and acidic residues" evidence="17">
    <location>
        <begin position="791"/>
        <end position="808"/>
    </location>
</feature>
<evidence type="ECO:0000256" key="15">
    <source>
        <dbReference type="ARBA" id="ARBA00023172"/>
    </source>
</evidence>
<evidence type="ECO:0000256" key="4">
    <source>
        <dbReference type="ARBA" id="ARBA00022722"/>
    </source>
</evidence>
<evidence type="ECO:0000256" key="10">
    <source>
        <dbReference type="ARBA" id="ARBA00022842"/>
    </source>
</evidence>
<dbReference type="Proteomes" id="UP001151760">
    <property type="component" value="Unassembled WGS sequence"/>
</dbReference>
<evidence type="ECO:0000256" key="6">
    <source>
        <dbReference type="ARBA" id="ARBA00022741"/>
    </source>
</evidence>
<keyword evidence="12" id="KW-0695">RNA-directed DNA polymerase</keyword>
<feature type="compositionally biased region" description="Polar residues" evidence="17">
    <location>
        <begin position="351"/>
        <end position="361"/>
    </location>
</feature>
<keyword evidence="5" id="KW-0479">Metal-binding</keyword>
<keyword evidence="6" id="KW-0547">Nucleotide-binding</keyword>
<comment type="caution">
    <text evidence="19">The sequence shown here is derived from an EMBL/GenBank/DDBJ whole genome shotgun (WGS) entry which is preliminary data.</text>
</comment>
<feature type="region of interest" description="Disordered" evidence="17">
    <location>
        <begin position="351"/>
        <end position="376"/>
    </location>
</feature>
<dbReference type="PANTHER" id="PTHR42648:SF11">
    <property type="entry name" value="TRANSPOSON TY4-P GAG-POL POLYPROTEIN"/>
    <property type="match status" value="1"/>
</dbReference>
<proteinExistence type="predicted"/>
<keyword evidence="13" id="KW-0808">Transferase</keyword>
<protein>
    <submittedName>
        <fullName evidence="19">Retrovirus-related pol polyprotein from transposon TNT 1-94</fullName>
    </submittedName>
</protein>
<keyword evidence="3" id="KW-0645">Protease</keyword>
<feature type="domain" description="Integrase catalytic" evidence="18">
    <location>
        <begin position="582"/>
        <end position="680"/>
    </location>
</feature>
<accession>A0ABQ5AGB3</accession>
<feature type="region of interest" description="Disordered" evidence="17">
    <location>
        <begin position="785"/>
        <end position="809"/>
    </location>
</feature>
<evidence type="ECO:0000256" key="11">
    <source>
        <dbReference type="ARBA" id="ARBA00022908"/>
    </source>
</evidence>
<reference evidence="19" key="2">
    <citation type="submission" date="2022-01" db="EMBL/GenBank/DDBJ databases">
        <authorList>
            <person name="Yamashiro T."/>
            <person name="Shiraishi A."/>
            <person name="Satake H."/>
            <person name="Nakayama K."/>
        </authorList>
    </citation>
    <scope>NUCLEOTIDE SEQUENCE</scope>
</reference>
<feature type="coiled-coil region" evidence="16">
    <location>
        <begin position="285"/>
        <end position="330"/>
    </location>
</feature>
<keyword evidence="4" id="KW-0540">Nuclease</keyword>
<dbReference type="PANTHER" id="PTHR42648">
    <property type="entry name" value="TRANSPOSASE, PUTATIVE-RELATED"/>
    <property type="match status" value="1"/>
</dbReference>
<feature type="coiled-coil region" evidence="16">
    <location>
        <begin position="221"/>
        <end position="256"/>
    </location>
</feature>
<keyword evidence="2" id="KW-1188">Viral release from host cell</keyword>
<evidence type="ECO:0000256" key="8">
    <source>
        <dbReference type="ARBA" id="ARBA00022801"/>
    </source>
</evidence>
<keyword evidence="10" id="KW-0460">Magnesium</keyword>
<evidence type="ECO:0000256" key="17">
    <source>
        <dbReference type="SAM" id="MobiDB-lite"/>
    </source>
</evidence>
<keyword evidence="14" id="KW-0917">Virion maturation</keyword>
<name>A0ABQ5AGB3_9ASTR</name>
<evidence type="ECO:0000256" key="13">
    <source>
        <dbReference type="ARBA" id="ARBA00022932"/>
    </source>
</evidence>
<keyword evidence="7" id="KW-0255">Endonuclease</keyword>
<evidence type="ECO:0000256" key="2">
    <source>
        <dbReference type="ARBA" id="ARBA00022612"/>
    </source>
</evidence>
<evidence type="ECO:0000313" key="19">
    <source>
        <dbReference type="EMBL" id="GJT00253.1"/>
    </source>
</evidence>
<gene>
    <name evidence="19" type="ORF">Tco_0821422</name>
</gene>
<organism evidence="19 20">
    <name type="scientific">Tanacetum coccineum</name>
    <dbReference type="NCBI Taxonomy" id="301880"/>
    <lineage>
        <taxon>Eukaryota</taxon>
        <taxon>Viridiplantae</taxon>
        <taxon>Streptophyta</taxon>
        <taxon>Embryophyta</taxon>
        <taxon>Tracheophyta</taxon>
        <taxon>Spermatophyta</taxon>
        <taxon>Magnoliopsida</taxon>
        <taxon>eudicotyledons</taxon>
        <taxon>Gunneridae</taxon>
        <taxon>Pentapetalae</taxon>
        <taxon>asterids</taxon>
        <taxon>campanulids</taxon>
        <taxon>Asterales</taxon>
        <taxon>Asteraceae</taxon>
        <taxon>Asteroideae</taxon>
        <taxon>Anthemideae</taxon>
        <taxon>Anthemidinae</taxon>
        <taxon>Tanacetum</taxon>
    </lineage>
</organism>
<sequence>MLLAMKDEAGSSLNDEENDFMLDNSFGDETLEELTAAEIHVNKDTIEIILKEKDKIESEFFKVENEKLIIQHEVQLAKIAFKEREDRYLEDIVDLEEKLSSHDRTVYKIGQSIQTIQMLGKTPNQVYGPFLKVGLDYKNPERLKKAIAAQPKMYHSEKLYSTKLKIDSPDSEETLEVAKEMINALRDQIDVTLLEDRKRRWMSDSHNSLREFYKADVILMFVSLSKTLKELKQELMEEVQEMLNILESIEHKVEEKSPKEHIFQTEIDRLLEVSLTREIRDCVLISIAEQKNELLENEIEKFSNDFKDIQANLLKRIKILENDFKRSQAQALILNLNSNIKKRKWLVMSHGSQGVGSSNSVRRPKSNDTKSKNRVLKNTNARSSSAYVQKRLSSVIQLVLWIVDRGCSKHMTSNLQLLRNFVEKFIGTVRFGNEQFIEITRYGDYVQGNLTICHVYYVEGLGHNLFSVGQFCDGDLEVAFRSNTCYARNLEGDDLLTGSRESNLYTIYISNLATSSPVCLMSKATSTKYWLWHRRLSHLNFGTINQLTSKDLVDGILKFKYDKDHLCSACEQGKSKKASFPSKLVPSTESKLELIHMDLCGPMRVESINGKKYILVIVDDYSRYNWVYFLHTKDEAPDIFINFINQVQQSQKAQILKIRTDIGTEFKNEKLRSFFTKLGIVFRELPYPCDYPMRRLTMEEILAKFVDEGRREHEEMEILIKEFRITNELLLKTQSNLLSELKIKVNELSKVVSNVLIPKNKVKGVTTMGGKMTSKATRSKEINETGINKNEPPRFEHVQEKPHDDSVENKSFSIPEKAAHPLVKSQQSSIPFPNRVRKEKEEALQQIFLENSKQLDINILFIEALLQIPKYAKYLKSLLTNKSRLEEACTEIKKMKVLEKHKEAEDLAADHISRFESPHIEVLTEREIADKFSDEHLMVLKSKFKDDEPWYADFVNYIIGKVVPPNWTFEKRKRFLSQVKTYFWEEPYAFKLCADNIIRRCVAGSKNLEILAHCHSGPTGVHHSANITAKKVYKSRFYWPSVFKDANEYAKSLMFGDYILWDHFPNLENLQRRTKKWHNSRLRGDKDFKAGDKVLLYDSRLKMYPGKLKSKWSGLNIVKMMYLRGAIEITNMDGFSFKVNGQRLKKYYGGNIDKEDDEVIELENDATRS</sequence>
<comment type="function">
    <text evidence="1">The aspartyl protease (PR) mediates the proteolytic cleavages of the Gag and Gag-Pol polyproteins after assembly of the VLP.</text>
</comment>
<keyword evidence="20" id="KW-1185">Reference proteome</keyword>
<dbReference type="SUPFAM" id="SSF53098">
    <property type="entry name" value="Ribonuclease H-like"/>
    <property type="match status" value="1"/>
</dbReference>
<dbReference type="InterPro" id="IPR012337">
    <property type="entry name" value="RNaseH-like_sf"/>
</dbReference>
<dbReference type="PROSITE" id="PS50994">
    <property type="entry name" value="INTEGRASE"/>
    <property type="match status" value="1"/>
</dbReference>